<dbReference type="AlphaFoldDB" id="A0A6G4A179"/>
<keyword evidence="1" id="KW-1133">Transmembrane helix</keyword>
<comment type="caution">
    <text evidence="3">The sequence shown here is derived from an EMBL/GenBank/DDBJ whole genome shotgun (WGS) entry which is preliminary data.</text>
</comment>
<name>A0A6G4A179_9BACL</name>
<feature type="transmembrane region" description="Helical" evidence="1">
    <location>
        <begin position="25"/>
        <end position="52"/>
    </location>
</feature>
<dbReference type="RefSeq" id="WP_163948766.1">
    <property type="nucleotide sequence ID" value="NZ_JAAIKC010000005.1"/>
</dbReference>
<evidence type="ECO:0000256" key="1">
    <source>
        <dbReference type="SAM" id="Phobius"/>
    </source>
</evidence>
<dbReference type="EMBL" id="JAAIKC010000005">
    <property type="protein sequence ID" value="NEW07579.1"/>
    <property type="molecule type" value="Genomic_DNA"/>
</dbReference>
<evidence type="ECO:0000259" key="2">
    <source>
        <dbReference type="Pfam" id="PF13828"/>
    </source>
</evidence>
<feature type="transmembrane region" description="Helical" evidence="1">
    <location>
        <begin position="73"/>
        <end position="101"/>
    </location>
</feature>
<evidence type="ECO:0000313" key="3">
    <source>
        <dbReference type="EMBL" id="NEW07579.1"/>
    </source>
</evidence>
<reference evidence="3" key="1">
    <citation type="submission" date="2020-02" db="EMBL/GenBank/DDBJ databases">
        <authorList>
            <person name="Shen X.-R."/>
            <person name="Zhang Y.-X."/>
        </authorList>
    </citation>
    <scope>NUCLEOTIDE SEQUENCE</scope>
    <source>
        <strain evidence="3">SYP-B3998</strain>
    </source>
</reference>
<dbReference type="Pfam" id="PF13828">
    <property type="entry name" value="DUF4190"/>
    <property type="match status" value="1"/>
</dbReference>
<sequence>MDPYPHQSPNYQPSPQMSSVTNGKAIASMVLGILSIVIPYIGFILGIIAIVFSRIAAKEIRLRGDQGRGFATTGLVCGIIGTALYAIIIAIFVIAIMFYAASDLATY</sequence>
<feature type="domain" description="DUF4190" evidence="2">
    <location>
        <begin position="24"/>
        <end position="87"/>
    </location>
</feature>
<gene>
    <name evidence="3" type="ORF">GK047_16350</name>
</gene>
<organism evidence="3">
    <name type="scientific">Paenibacillus sp. SYP-B3998</name>
    <dbReference type="NCBI Taxonomy" id="2678564"/>
    <lineage>
        <taxon>Bacteria</taxon>
        <taxon>Bacillati</taxon>
        <taxon>Bacillota</taxon>
        <taxon>Bacilli</taxon>
        <taxon>Bacillales</taxon>
        <taxon>Paenibacillaceae</taxon>
        <taxon>Paenibacillus</taxon>
    </lineage>
</organism>
<proteinExistence type="predicted"/>
<dbReference type="InterPro" id="IPR025241">
    <property type="entry name" value="DUF4190"/>
</dbReference>
<keyword evidence="1" id="KW-0812">Transmembrane</keyword>
<accession>A0A6G4A179</accession>
<protein>
    <submittedName>
        <fullName evidence="3">DUF4190 domain-containing protein</fullName>
    </submittedName>
</protein>
<keyword evidence="1" id="KW-0472">Membrane</keyword>